<dbReference type="OMA" id="HYPSSNH"/>
<keyword evidence="1" id="KW-0472">Membrane</keyword>
<keyword evidence="4" id="KW-1185">Reference proteome</keyword>
<proteinExistence type="predicted"/>
<dbReference type="SMART" id="SM00406">
    <property type="entry name" value="IGv"/>
    <property type="match status" value="1"/>
</dbReference>
<organism evidence="3 4">
    <name type="scientific">Lepisosteus oculatus</name>
    <name type="common">Spotted gar</name>
    <dbReference type="NCBI Taxonomy" id="7918"/>
    <lineage>
        <taxon>Eukaryota</taxon>
        <taxon>Metazoa</taxon>
        <taxon>Chordata</taxon>
        <taxon>Craniata</taxon>
        <taxon>Vertebrata</taxon>
        <taxon>Euteleostomi</taxon>
        <taxon>Actinopterygii</taxon>
        <taxon>Neopterygii</taxon>
        <taxon>Holostei</taxon>
        <taxon>Semionotiformes</taxon>
        <taxon>Lepisosteidae</taxon>
        <taxon>Lepisosteus</taxon>
    </lineage>
</organism>
<reference evidence="3" key="3">
    <citation type="submission" date="2025-09" db="UniProtKB">
        <authorList>
            <consortium name="Ensembl"/>
        </authorList>
    </citation>
    <scope>IDENTIFICATION</scope>
</reference>
<reference evidence="4" key="1">
    <citation type="submission" date="2011-12" db="EMBL/GenBank/DDBJ databases">
        <title>The Draft Genome of Lepisosteus oculatus.</title>
        <authorList>
            <consortium name="The Broad Institute Genome Assembly &amp; Analysis Group"/>
            <consortium name="Computational R&amp;D Group"/>
            <consortium name="and Sequencing Platform"/>
            <person name="Di Palma F."/>
            <person name="Alfoldi J."/>
            <person name="Johnson J."/>
            <person name="Berlin A."/>
            <person name="Gnerre S."/>
            <person name="Jaffe D."/>
            <person name="MacCallum I."/>
            <person name="Young S."/>
            <person name="Walker B.J."/>
            <person name="Lander E.S."/>
            <person name="Lindblad-Toh K."/>
        </authorList>
    </citation>
    <scope>NUCLEOTIDE SEQUENCE [LARGE SCALE GENOMIC DNA]</scope>
</reference>
<evidence type="ECO:0000313" key="3">
    <source>
        <dbReference type="Ensembl" id="ENSLOCP00000017349.1"/>
    </source>
</evidence>
<keyword evidence="1" id="KW-0812">Transmembrane</keyword>
<dbReference type="SMART" id="SM00409">
    <property type="entry name" value="IG"/>
    <property type="match status" value="1"/>
</dbReference>
<dbReference type="GeneTree" id="ENSGT01150000286991"/>
<dbReference type="InterPro" id="IPR050150">
    <property type="entry name" value="IgV_Light_Chain"/>
</dbReference>
<dbReference type="GO" id="GO:0019814">
    <property type="term" value="C:immunoglobulin complex"/>
    <property type="evidence" value="ECO:0000318"/>
    <property type="project" value="GO_Central"/>
</dbReference>
<dbReference type="STRING" id="7918.ENSLOCP00000017349"/>
<evidence type="ECO:0000259" key="2">
    <source>
        <dbReference type="PROSITE" id="PS50835"/>
    </source>
</evidence>
<dbReference type="Bgee" id="ENSLOCG00000014079">
    <property type="expression patterns" value="Expressed in mesonephros and 9 other cell types or tissues"/>
</dbReference>
<dbReference type="InterPro" id="IPR003599">
    <property type="entry name" value="Ig_sub"/>
</dbReference>
<evidence type="ECO:0000256" key="1">
    <source>
        <dbReference type="SAM" id="Phobius"/>
    </source>
</evidence>
<dbReference type="Ensembl" id="ENSLOCT00000017380.1">
    <property type="protein sequence ID" value="ENSLOCP00000017349.1"/>
    <property type="gene ID" value="ENSLOCG00000014079.1"/>
</dbReference>
<feature type="domain" description="Ig-like" evidence="2">
    <location>
        <begin position="42"/>
        <end position="148"/>
    </location>
</feature>
<sequence>TVLQDATLLTVIISCIFSLDSATTFITIFISVVFLCVQESSGQITVTQGPSVRSVLQGQTVTVSCKTSSPVYSDSNGERMAWYHQKSEGAPRLVIYLVNKLNSRTTSRFSGSGSGTDFTLTITGVQAEDAGDYYCHSFHYPSSNHVFT</sequence>
<name>W5N9P0_LEPOC</name>
<dbReference type="InterPro" id="IPR013783">
    <property type="entry name" value="Ig-like_fold"/>
</dbReference>
<accession>W5N9P0</accession>
<dbReference type="InterPro" id="IPR007110">
    <property type="entry name" value="Ig-like_dom"/>
</dbReference>
<reference evidence="3" key="2">
    <citation type="submission" date="2025-08" db="UniProtKB">
        <authorList>
            <consortium name="Ensembl"/>
        </authorList>
    </citation>
    <scope>IDENTIFICATION</scope>
</reference>
<dbReference type="PROSITE" id="PS50835">
    <property type="entry name" value="IG_LIKE"/>
    <property type="match status" value="1"/>
</dbReference>
<dbReference type="HOGENOM" id="CLU_077975_4_3_1"/>
<dbReference type="Proteomes" id="UP000018468">
    <property type="component" value="Unassembled WGS sequence"/>
</dbReference>
<protein>
    <recommendedName>
        <fullName evidence="2">Ig-like domain-containing protein</fullName>
    </recommendedName>
</protein>
<dbReference type="Pfam" id="PF07686">
    <property type="entry name" value="V-set"/>
    <property type="match status" value="1"/>
</dbReference>
<dbReference type="FunFam" id="2.60.40.10:FF:001495">
    <property type="entry name" value="Si:dkey-234i14.13"/>
    <property type="match status" value="1"/>
</dbReference>
<feature type="transmembrane region" description="Helical" evidence="1">
    <location>
        <begin position="6"/>
        <end position="37"/>
    </location>
</feature>
<dbReference type="InterPro" id="IPR036179">
    <property type="entry name" value="Ig-like_dom_sf"/>
</dbReference>
<dbReference type="Gene3D" id="2.60.40.10">
    <property type="entry name" value="Immunoglobulins"/>
    <property type="match status" value="1"/>
</dbReference>
<dbReference type="SUPFAM" id="SSF48726">
    <property type="entry name" value="Immunoglobulin"/>
    <property type="match status" value="1"/>
</dbReference>
<keyword evidence="1" id="KW-1133">Transmembrane helix</keyword>
<dbReference type="AlphaFoldDB" id="W5N9P0"/>
<dbReference type="InterPro" id="IPR013106">
    <property type="entry name" value="Ig_V-set"/>
</dbReference>
<dbReference type="PANTHER" id="PTHR23267">
    <property type="entry name" value="IMMUNOGLOBULIN LIGHT CHAIN"/>
    <property type="match status" value="1"/>
</dbReference>
<dbReference type="InParanoid" id="W5N9P0"/>
<dbReference type="GO" id="GO:0006955">
    <property type="term" value="P:immune response"/>
    <property type="evidence" value="ECO:0000318"/>
    <property type="project" value="GO_Central"/>
</dbReference>
<evidence type="ECO:0000313" key="4">
    <source>
        <dbReference type="Proteomes" id="UP000018468"/>
    </source>
</evidence>